<protein>
    <recommendedName>
        <fullName evidence="2">Zn(2)-C6 fungal-type domain-containing protein</fullName>
    </recommendedName>
</protein>
<dbReference type="PROSITE" id="PS50048">
    <property type="entry name" value="ZN2_CY6_FUNGAL_2"/>
    <property type="match status" value="1"/>
</dbReference>
<dbReference type="SMART" id="SM00066">
    <property type="entry name" value="GAL4"/>
    <property type="match status" value="1"/>
</dbReference>
<comment type="caution">
    <text evidence="3">The sequence shown here is derived from an EMBL/GenBank/DDBJ whole genome shotgun (WGS) entry which is preliminary data.</text>
</comment>
<proteinExistence type="predicted"/>
<dbReference type="Pfam" id="PF00172">
    <property type="entry name" value="Zn_clus"/>
    <property type="match status" value="1"/>
</dbReference>
<dbReference type="PANTHER" id="PTHR38111:SF2">
    <property type="entry name" value="FINGER DOMAIN PROTEIN, PUTATIVE (AFU_ORTHOLOGUE AFUA_1G01560)-RELATED"/>
    <property type="match status" value="1"/>
</dbReference>
<dbReference type="InterPro" id="IPR001138">
    <property type="entry name" value="Zn2Cys6_DnaBD"/>
</dbReference>
<dbReference type="CDD" id="cd00067">
    <property type="entry name" value="GAL4"/>
    <property type="match status" value="1"/>
</dbReference>
<dbReference type="EMBL" id="JAZHXI010000008">
    <property type="protein sequence ID" value="KAL2069368.1"/>
    <property type="molecule type" value="Genomic_DNA"/>
</dbReference>
<dbReference type="Gene3D" id="4.10.240.10">
    <property type="entry name" value="Zn(2)-C6 fungal-type DNA-binding domain"/>
    <property type="match status" value="1"/>
</dbReference>
<dbReference type="InterPro" id="IPR036864">
    <property type="entry name" value="Zn2-C6_fun-type_DNA-bd_sf"/>
</dbReference>
<dbReference type="PANTHER" id="PTHR38111">
    <property type="entry name" value="ZN(2)-C6 FUNGAL-TYPE DOMAIN-CONTAINING PROTEIN-RELATED"/>
    <property type="match status" value="1"/>
</dbReference>
<dbReference type="InterPro" id="IPR021858">
    <property type="entry name" value="Fun_TF"/>
</dbReference>
<dbReference type="InterPro" id="IPR053178">
    <property type="entry name" value="Osmoadaptation_assoc"/>
</dbReference>
<dbReference type="SUPFAM" id="SSF57701">
    <property type="entry name" value="Zn2/Cys6 DNA-binding domain"/>
    <property type="match status" value="1"/>
</dbReference>
<evidence type="ECO:0000313" key="4">
    <source>
        <dbReference type="Proteomes" id="UP001595075"/>
    </source>
</evidence>
<dbReference type="Proteomes" id="UP001595075">
    <property type="component" value="Unassembled WGS sequence"/>
</dbReference>
<feature type="domain" description="Zn(2)-C6 fungal-type" evidence="2">
    <location>
        <begin position="14"/>
        <end position="42"/>
    </location>
</feature>
<gene>
    <name evidence="3" type="ORF">VTL71DRAFT_15706</name>
</gene>
<evidence type="ECO:0000259" key="2">
    <source>
        <dbReference type="PROSITE" id="PS50048"/>
    </source>
</evidence>
<sequence length="461" mass="51962">MVLGPHDKRAIRTRCQACSRRRIKCEGGSPCLYCAKKQITCVPPPATKSTRVVFIDNTSQTSSISQAPSKPWEQATIIPRGVKQPKSVNFIGHFFYVFIVRNDFSGGLLDMDSIVVNFQASPSLYHAVIAVGALNASKDNLSPIKERKAATVAALSSYKTSLVSFQEEIQDRAISQNDAALWTTLFLGLFELMHDITGEGFVKHILYGTSRMLQLRGPQAHLKGRGRSFFLTVRIFEISRALTFSEPTFLNEKPWVDLMDKMWLDDVSDWHPKEKMYDLMLETQGLGEKIWNVVKDGSGFSERLLDEALVEFGKEGLVLRRTINDWYTNFVSSSISPESEPWYLLAVIYYHAISIYLTGLFDYRPQFNSIPHPNLSPCIIQSHVCSIISHTKIALTTTNIAGALYVFAIRVAGARAKSVCHKRDIVWMLEEISTRSFVVADSFISDLADLWENEGRRMALE</sequence>
<keyword evidence="4" id="KW-1185">Reference proteome</keyword>
<keyword evidence="1" id="KW-0539">Nucleus</keyword>
<organism evidence="3 4">
    <name type="scientific">Oculimacula yallundae</name>
    <dbReference type="NCBI Taxonomy" id="86028"/>
    <lineage>
        <taxon>Eukaryota</taxon>
        <taxon>Fungi</taxon>
        <taxon>Dikarya</taxon>
        <taxon>Ascomycota</taxon>
        <taxon>Pezizomycotina</taxon>
        <taxon>Leotiomycetes</taxon>
        <taxon>Helotiales</taxon>
        <taxon>Ploettnerulaceae</taxon>
        <taxon>Oculimacula</taxon>
    </lineage>
</organism>
<reference evidence="3 4" key="1">
    <citation type="journal article" date="2024" name="Commun. Biol.">
        <title>Comparative genomic analysis of thermophilic fungi reveals convergent evolutionary adaptations and gene losses.</title>
        <authorList>
            <person name="Steindorff A.S."/>
            <person name="Aguilar-Pontes M.V."/>
            <person name="Robinson A.J."/>
            <person name="Andreopoulos B."/>
            <person name="LaButti K."/>
            <person name="Kuo A."/>
            <person name="Mondo S."/>
            <person name="Riley R."/>
            <person name="Otillar R."/>
            <person name="Haridas S."/>
            <person name="Lipzen A."/>
            <person name="Grimwood J."/>
            <person name="Schmutz J."/>
            <person name="Clum A."/>
            <person name="Reid I.D."/>
            <person name="Moisan M.C."/>
            <person name="Butler G."/>
            <person name="Nguyen T.T.M."/>
            <person name="Dewar K."/>
            <person name="Conant G."/>
            <person name="Drula E."/>
            <person name="Henrissat B."/>
            <person name="Hansel C."/>
            <person name="Singer S."/>
            <person name="Hutchinson M.I."/>
            <person name="de Vries R.P."/>
            <person name="Natvig D.O."/>
            <person name="Powell A.J."/>
            <person name="Tsang A."/>
            <person name="Grigoriev I.V."/>
        </authorList>
    </citation>
    <scope>NUCLEOTIDE SEQUENCE [LARGE SCALE GENOMIC DNA]</scope>
    <source>
        <strain evidence="3 4">CBS 494.80</strain>
    </source>
</reference>
<evidence type="ECO:0000313" key="3">
    <source>
        <dbReference type="EMBL" id="KAL2069368.1"/>
    </source>
</evidence>
<accession>A0ABR4CJH9</accession>
<evidence type="ECO:0000256" key="1">
    <source>
        <dbReference type="ARBA" id="ARBA00023242"/>
    </source>
</evidence>
<name>A0ABR4CJH9_9HELO</name>
<dbReference type="Pfam" id="PF11951">
    <property type="entry name" value="Fungal_trans_2"/>
    <property type="match status" value="1"/>
</dbReference>